<accession>F9RKU8</accession>
<gene>
    <name evidence="1" type="ORF">VIS19158_03991</name>
</gene>
<dbReference type="eggNOG" id="ENOG5031PJA">
    <property type="taxonomic scope" value="Bacteria"/>
</dbReference>
<dbReference type="RefSeq" id="WP_005593833.1">
    <property type="nucleotide sequence ID" value="NZ_AFWE01000069.1"/>
</dbReference>
<evidence type="ECO:0000313" key="1">
    <source>
        <dbReference type="EMBL" id="EGU39422.1"/>
    </source>
</evidence>
<dbReference type="EMBL" id="AFWE01000069">
    <property type="protein sequence ID" value="EGU39422.1"/>
    <property type="molecule type" value="Genomic_DNA"/>
</dbReference>
<proteinExistence type="predicted"/>
<reference evidence="1 2" key="1">
    <citation type="journal article" date="2012" name="Int. J. Syst. Evol. Microbiol.">
        <title>Vibrio caribbeanicus sp. nov., isolated from the marine sponge Scleritoderma cyanea.</title>
        <authorList>
            <person name="Hoffmann M."/>
            <person name="Monday S.R."/>
            <person name="Allard M.W."/>
            <person name="Strain E.A."/>
            <person name="Whittaker P."/>
            <person name="Naum M."/>
            <person name="McCarthy P.J."/>
            <person name="Lopez J.V."/>
            <person name="Fischer M."/>
            <person name="Brown E.W."/>
        </authorList>
    </citation>
    <scope>NUCLEOTIDE SEQUENCE [LARGE SCALE GENOMIC DNA]</scope>
    <source>
        <strain evidence="1 2">LMG 19158</strain>
    </source>
</reference>
<dbReference type="AlphaFoldDB" id="F9RKU8"/>
<evidence type="ECO:0000313" key="2">
    <source>
        <dbReference type="Proteomes" id="UP000004349"/>
    </source>
</evidence>
<dbReference type="Proteomes" id="UP000004349">
    <property type="component" value="Unassembled WGS sequence"/>
</dbReference>
<protein>
    <submittedName>
        <fullName evidence="1">Uncharacterized protein</fullName>
    </submittedName>
</protein>
<comment type="caution">
    <text evidence="1">The sequence shown here is derived from an EMBL/GenBank/DDBJ whole genome shotgun (WGS) entry which is preliminary data.</text>
</comment>
<name>F9RKU8_9VIBR</name>
<organism evidence="1 2">
    <name type="scientific">Vibrio scophthalmi LMG 19158</name>
    <dbReference type="NCBI Taxonomy" id="870967"/>
    <lineage>
        <taxon>Bacteria</taxon>
        <taxon>Pseudomonadati</taxon>
        <taxon>Pseudomonadota</taxon>
        <taxon>Gammaproteobacteria</taxon>
        <taxon>Vibrionales</taxon>
        <taxon>Vibrionaceae</taxon>
        <taxon>Vibrio</taxon>
    </lineage>
</organism>
<sequence length="98" mass="10917">MKTKLIDPENKLLNDDQISDWLTSNESEIGCVEYRAAILGKNGRTEYRTITVGGLDQVVKLSNILCDFGLVDLLKDSGPVKGFDSIFALKERAQDLQK</sequence>